<sequence>MEKGRDNQSHWIELDKWMVIQGLLAERDKETWVYVVTIETSPEYAWIHDCWPRLVRLTDQ</sequence>
<dbReference type="EMBL" id="FOSP01000011">
    <property type="protein sequence ID" value="SFK63183.1"/>
    <property type="molecule type" value="Genomic_DNA"/>
</dbReference>
<dbReference type="OrthoDB" id="6717632at2"/>
<dbReference type="Proteomes" id="UP000199533">
    <property type="component" value="Unassembled WGS sequence"/>
</dbReference>
<protein>
    <submittedName>
        <fullName evidence="1">Uncharacterized protein</fullName>
    </submittedName>
</protein>
<evidence type="ECO:0000313" key="2">
    <source>
        <dbReference type="Proteomes" id="UP000199533"/>
    </source>
</evidence>
<keyword evidence="2" id="KW-1185">Reference proteome</keyword>
<proteinExistence type="predicted"/>
<dbReference type="RefSeq" id="WP_139218533.1">
    <property type="nucleotide sequence ID" value="NZ_FOSP01000011.1"/>
</dbReference>
<dbReference type="AlphaFoldDB" id="A0A1I4B3R4"/>
<reference evidence="2" key="1">
    <citation type="submission" date="2016-10" db="EMBL/GenBank/DDBJ databases">
        <authorList>
            <person name="Varghese N."/>
            <person name="Submissions S."/>
        </authorList>
    </citation>
    <scope>NUCLEOTIDE SEQUENCE [LARGE SCALE GENOMIC DNA]</scope>
    <source>
        <strain evidence="2">Nm69</strain>
    </source>
</reference>
<evidence type="ECO:0000313" key="1">
    <source>
        <dbReference type="EMBL" id="SFK63183.1"/>
    </source>
</evidence>
<gene>
    <name evidence="1" type="ORF">SAMN05216302_10116</name>
</gene>
<organism evidence="1 2">
    <name type="scientific">Nitrosomonas aestuarii</name>
    <dbReference type="NCBI Taxonomy" id="52441"/>
    <lineage>
        <taxon>Bacteria</taxon>
        <taxon>Pseudomonadati</taxon>
        <taxon>Pseudomonadota</taxon>
        <taxon>Betaproteobacteria</taxon>
        <taxon>Nitrosomonadales</taxon>
        <taxon>Nitrosomonadaceae</taxon>
        <taxon>Nitrosomonas</taxon>
    </lineage>
</organism>
<dbReference type="STRING" id="52441.SAMN05216302_10116"/>
<accession>A0A1I4B3R4</accession>
<name>A0A1I4B3R4_9PROT</name>